<dbReference type="FunFam" id="3.20.20.140:FF:000005">
    <property type="entry name" value="TatD family hydrolase"/>
    <property type="match status" value="1"/>
</dbReference>
<dbReference type="GO" id="GO:0046872">
    <property type="term" value="F:metal ion binding"/>
    <property type="evidence" value="ECO:0007669"/>
    <property type="project" value="UniProtKB-KW"/>
</dbReference>
<evidence type="ECO:0000256" key="1">
    <source>
        <dbReference type="ARBA" id="ARBA00022723"/>
    </source>
</evidence>
<comment type="caution">
    <text evidence="3">The sequence shown here is derived from an EMBL/GenBank/DDBJ whole genome shotgun (WGS) entry which is preliminary data.</text>
</comment>
<gene>
    <name evidence="3" type="ORF">B1B_01645</name>
</gene>
<dbReference type="InterPro" id="IPR001130">
    <property type="entry name" value="TatD-like"/>
</dbReference>
<dbReference type="PIRSF" id="PIRSF005902">
    <property type="entry name" value="DNase_TatD"/>
    <property type="match status" value="1"/>
</dbReference>
<accession>T1D252</accession>
<keyword evidence="2 3" id="KW-0378">Hydrolase</keyword>
<dbReference type="EMBL" id="AUZY01001042">
    <property type="protein sequence ID" value="EQD76520.1"/>
    <property type="molecule type" value="Genomic_DNA"/>
</dbReference>
<sequence>MTISAGYQPGRDDEGTRSTARWIDIGVNLTHPRFDPDRDRVIARAQASQVVHLIVTACHAAGTQDGYTLMQRFPGFISVTAGIHPHEASRAGSSDWAIIKEYSKKPGVVAIGECGLDYFRHFSAPGDQRRVFENQLILASEHGKALFLHERDAHADFMAMLRDCGGTQLRGVLHCFTGTRDELENYLELGLWIGLTGWVADERRGSHLLGLLSHIPLNRLMLETDAPYLLPRTLVPRPRNGRNEPAFLPHIGSLIAHHLGLATEELARIVCDNTCTFFGIEPIIDNPSPFTLQADIPSP</sequence>
<name>T1D252_9ZZZZ</name>
<dbReference type="SUPFAM" id="SSF51556">
    <property type="entry name" value="Metallo-dependent hydrolases"/>
    <property type="match status" value="1"/>
</dbReference>
<keyword evidence="1" id="KW-0479">Metal-binding</keyword>
<dbReference type="PANTHER" id="PTHR46124:SF2">
    <property type="entry name" value="D-AMINOACYL-TRNA DEACYLASE"/>
    <property type="match status" value="1"/>
</dbReference>
<dbReference type="PROSITE" id="PS01091">
    <property type="entry name" value="TATD_3"/>
    <property type="match status" value="1"/>
</dbReference>
<evidence type="ECO:0000313" key="3">
    <source>
        <dbReference type="EMBL" id="EQD76520.1"/>
    </source>
</evidence>
<proteinExistence type="predicted"/>
<reference evidence="3" key="2">
    <citation type="journal article" date="2014" name="ISME J.">
        <title>Microbial stratification in low pH oxic and suboxic macroscopic growths along an acid mine drainage.</title>
        <authorList>
            <person name="Mendez-Garcia C."/>
            <person name="Mesa V."/>
            <person name="Sprenger R.R."/>
            <person name="Richter M."/>
            <person name="Diez M.S."/>
            <person name="Solano J."/>
            <person name="Bargiela R."/>
            <person name="Golyshina O.V."/>
            <person name="Manteca A."/>
            <person name="Ramos J.L."/>
            <person name="Gallego J.R."/>
            <person name="Llorente I."/>
            <person name="Martins Dos Santos V.A."/>
            <person name="Jensen O.N."/>
            <person name="Pelaez A.I."/>
            <person name="Sanchez J."/>
            <person name="Ferrer M."/>
        </authorList>
    </citation>
    <scope>NUCLEOTIDE SEQUENCE</scope>
</reference>
<dbReference type="CDD" id="cd01310">
    <property type="entry name" value="TatD_DNAse"/>
    <property type="match status" value="1"/>
</dbReference>
<dbReference type="GO" id="GO:0016788">
    <property type="term" value="F:hydrolase activity, acting on ester bonds"/>
    <property type="evidence" value="ECO:0007669"/>
    <property type="project" value="InterPro"/>
</dbReference>
<dbReference type="InterPro" id="IPR018228">
    <property type="entry name" value="DNase_TatD-rel_CS"/>
</dbReference>
<dbReference type="AlphaFoldDB" id="T1D252"/>
<protein>
    <submittedName>
        <fullName evidence="3">Deoxyribonuclease, TatD Mg-dependent</fullName>
        <ecNumber evidence="3">3.1.21.-</ecNumber>
    </submittedName>
</protein>
<dbReference type="EC" id="3.1.21.-" evidence="3"/>
<organism evidence="3">
    <name type="scientific">mine drainage metagenome</name>
    <dbReference type="NCBI Taxonomy" id="410659"/>
    <lineage>
        <taxon>unclassified sequences</taxon>
        <taxon>metagenomes</taxon>
        <taxon>ecological metagenomes</taxon>
    </lineage>
</organism>
<dbReference type="PANTHER" id="PTHR46124">
    <property type="entry name" value="D-AMINOACYL-TRNA DEACYLASE"/>
    <property type="match status" value="1"/>
</dbReference>
<dbReference type="Gene3D" id="3.20.20.140">
    <property type="entry name" value="Metal-dependent hydrolases"/>
    <property type="match status" value="1"/>
</dbReference>
<dbReference type="Pfam" id="PF01026">
    <property type="entry name" value="TatD_DNase"/>
    <property type="match status" value="1"/>
</dbReference>
<dbReference type="GO" id="GO:0005829">
    <property type="term" value="C:cytosol"/>
    <property type="evidence" value="ECO:0007669"/>
    <property type="project" value="TreeGrafter"/>
</dbReference>
<dbReference type="InterPro" id="IPR032466">
    <property type="entry name" value="Metal_Hydrolase"/>
</dbReference>
<reference evidence="3" key="1">
    <citation type="submission" date="2013-08" db="EMBL/GenBank/DDBJ databases">
        <authorList>
            <person name="Mendez C."/>
            <person name="Richter M."/>
            <person name="Ferrer M."/>
            <person name="Sanchez J."/>
        </authorList>
    </citation>
    <scope>NUCLEOTIDE SEQUENCE</scope>
</reference>
<evidence type="ECO:0000256" key="2">
    <source>
        <dbReference type="ARBA" id="ARBA00022801"/>
    </source>
</evidence>